<sequence length="331" mass="36024">MQGGSAPAVRVLVTGASGYLGQFLLDAIQAHNAGNQDPSIVCAGTFGSRAGGIPANMTGIQMDMTSASSIHKGVEDFRPDVVVNLAAMSAPAACEKQQEEAEAINVPTALLDALLQVKSDALFVQVSTDQIFDGQHPVYDEESDALPVNQYGKTKLRFEQVLRDRWPNHVILRSSLIYGPNPPRECVRTGSFLQFLDESLAKATAEQPVSLFGDEVRCPIYVNDVVAILLVFILHAKECMSAPLTRTLSMGGPERLSRVAMGEIVSSIRGYSSDRIKSVRRAELQLGFTSPLDISMRSDKLTSLPWVKEILPQGTTFFREAAKKELLESRT</sequence>
<organism evidence="2">
    <name type="scientific">Guillardia theta (strain CCMP2712)</name>
    <name type="common">Cryptophyte</name>
    <dbReference type="NCBI Taxonomy" id="905079"/>
    <lineage>
        <taxon>Eukaryota</taxon>
        <taxon>Cryptophyceae</taxon>
        <taxon>Pyrenomonadales</taxon>
        <taxon>Geminigeraceae</taxon>
        <taxon>Guillardia</taxon>
    </lineage>
</organism>
<dbReference type="InterPro" id="IPR036291">
    <property type="entry name" value="NAD(P)-bd_dom_sf"/>
</dbReference>
<dbReference type="RefSeq" id="XP_005825370.1">
    <property type="nucleotide sequence ID" value="XM_005825313.1"/>
</dbReference>
<dbReference type="AlphaFoldDB" id="L1IRD8"/>
<proteinExistence type="predicted"/>
<dbReference type="PANTHER" id="PTHR43242:SF1">
    <property type="entry name" value="NAD(P)-BINDING ROSSMANN-FOLD SUPERFAMILY PROTEIN"/>
    <property type="match status" value="1"/>
</dbReference>
<dbReference type="OrthoDB" id="10266910at2759"/>
<reference evidence="4" key="2">
    <citation type="submission" date="2012-11" db="EMBL/GenBank/DDBJ databases">
        <authorList>
            <person name="Kuo A."/>
            <person name="Curtis B.A."/>
            <person name="Tanifuji G."/>
            <person name="Burki F."/>
            <person name="Gruber A."/>
            <person name="Irimia M."/>
            <person name="Maruyama S."/>
            <person name="Arias M.C."/>
            <person name="Ball S.G."/>
            <person name="Gile G.H."/>
            <person name="Hirakawa Y."/>
            <person name="Hopkins J.F."/>
            <person name="Rensing S.A."/>
            <person name="Schmutz J."/>
            <person name="Symeonidi A."/>
            <person name="Elias M."/>
            <person name="Eveleigh R.J."/>
            <person name="Herman E.K."/>
            <person name="Klute M.J."/>
            <person name="Nakayama T."/>
            <person name="Obornik M."/>
            <person name="Reyes-Prieto A."/>
            <person name="Armbrust E.V."/>
            <person name="Aves S.J."/>
            <person name="Beiko R.G."/>
            <person name="Coutinho P."/>
            <person name="Dacks J.B."/>
            <person name="Durnford D.G."/>
            <person name="Fast N.M."/>
            <person name="Green B.R."/>
            <person name="Grisdale C."/>
            <person name="Hempe F."/>
            <person name="Henrissat B."/>
            <person name="Hoppner M.P."/>
            <person name="Ishida K.-I."/>
            <person name="Kim E."/>
            <person name="Koreny L."/>
            <person name="Kroth P.G."/>
            <person name="Liu Y."/>
            <person name="Malik S.-B."/>
            <person name="Maier U.G."/>
            <person name="McRose D."/>
            <person name="Mock T."/>
            <person name="Neilson J.A."/>
            <person name="Onodera N.T."/>
            <person name="Poole A.M."/>
            <person name="Pritham E.J."/>
            <person name="Richards T.A."/>
            <person name="Rocap G."/>
            <person name="Roy S.W."/>
            <person name="Sarai C."/>
            <person name="Schaack S."/>
            <person name="Shirato S."/>
            <person name="Slamovits C.H."/>
            <person name="Spencer D.F."/>
            <person name="Suzuki S."/>
            <person name="Worden A.Z."/>
            <person name="Zauner S."/>
            <person name="Barry K."/>
            <person name="Bell C."/>
            <person name="Bharti A.K."/>
            <person name="Crow J.A."/>
            <person name="Grimwood J."/>
            <person name="Kramer R."/>
            <person name="Lindquist E."/>
            <person name="Lucas S."/>
            <person name="Salamov A."/>
            <person name="McFadden G.I."/>
            <person name="Lane C.E."/>
            <person name="Keeling P.J."/>
            <person name="Gray M.W."/>
            <person name="Grigoriev I.V."/>
            <person name="Archibald J.M."/>
        </authorList>
    </citation>
    <scope>NUCLEOTIDE SEQUENCE</scope>
    <source>
        <strain evidence="4">CCMP2712</strain>
    </source>
</reference>
<dbReference type="eggNOG" id="KOG1430">
    <property type="taxonomic scope" value="Eukaryota"/>
</dbReference>
<evidence type="ECO:0000313" key="4">
    <source>
        <dbReference type="Proteomes" id="UP000011087"/>
    </source>
</evidence>
<dbReference type="PaxDb" id="55529-EKX38390"/>
<keyword evidence="4" id="KW-1185">Reference proteome</keyword>
<dbReference type="STRING" id="905079.L1IRD8"/>
<dbReference type="Gene3D" id="3.40.50.720">
    <property type="entry name" value="NAD(P)-binding Rossmann-like Domain"/>
    <property type="match status" value="1"/>
</dbReference>
<dbReference type="EMBL" id="JH993049">
    <property type="protein sequence ID" value="EKX38390.1"/>
    <property type="molecule type" value="Genomic_DNA"/>
</dbReference>
<feature type="domain" description="RmlD-like substrate binding" evidence="1">
    <location>
        <begin position="10"/>
        <end position="302"/>
    </location>
</feature>
<dbReference type="SUPFAM" id="SSF51735">
    <property type="entry name" value="NAD(P)-binding Rossmann-fold domains"/>
    <property type="match status" value="1"/>
</dbReference>
<dbReference type="Proteomes" id="UP000011087">
    <property type="component" value="Unassembled WGS sequence"/>
</dbReference>
<accession>L1IRD8</accession>
<dbReference type="HOGENOM" id="CLU_045518_2_3_1"/>
<dbReference type="Pfam" id="PF04321">
    <property type="entry name" value="RmlD_sub_bind"/>
    <property type="match status" value="1"/>
</dbReference>
<dbReference type="GeneID" id="17295123"/>
<gene>
    <name evidence="2" type="ORF">GUITHDRAFT_115530</name>
</gene>
<evidence type="ECO:0000313" key="2">
    <source>
        <dbReference type="EMBL" id="EKX38390.1"/>
    </source>
</evidence>
<dbReference type="InterPro" id="IPR029903">
    <property type="entry name" value="RmlD-like-bd"/>
</dbReference>
<dbReference type="EnsemblProtists" id="EKX38390">
    <property type="protein sequence ID" value="EKX38390"/>
    <property type="gene ID" value="GUITHDRAFT_115530"/>
</dbReference>
<name>L1IRD8_GUITC</name>
<dbReference type="PANTHER" id="PTHR43242">
    <property type="entry name" value="NAD(P)-BINDING ROSSMANN-FOLD SUPERFAMILY PROTEIN"/>
    <property type="match status" value="1"/>
</dbReference>
<evidence type="ECO:0000259" key="1">
    <source>
        <dbReference type="Pfam" id="PF04321"/>
    </source>
</evidence>
<protein>
    <recommendedName>
        <fullName evidence="1">RmlD-like substrate binding domain-containing protein</fullName>
    </recommendedName>
</protein>
<dbReference type="OMA" id="KFMEWLH"/>
<dbReference type="CDD" id="cd05254">
    <property type="entry name" value="dTDP_HR_like_SDR_e"/>
    <property type="match status" value="1"/>
</dbReference>
<reference evidence="2 4" key="1">
    <citation type="journal article" date="2012" name="Nature">
        <title>Algal genomes reveal evolutionary mosaicism and the fate of nucleomorphs.</title>
        <authorList>
            <consortium name="DOE Joint Genome Institute"/>
            <person name="Curtis B.A."/>
            <person name="Tanifuji G."/>
            <person name="Burki F."/>
            <person name="Gruber A."/>
            <person name="Irimia M."/>
            <person name="Maruyama S."/>
            <person name="Arias M.C."/>
            <person name="Ball S.G."/>
            <person name="Gile G.H."/>
            <person name="Hirakawa Y."/>
            <person name="Hopkins J.F."/>
            <person name="Kuo A."/>
            <person name="Rensing S.A."/>
            <person name="Schmutz J."/>
            <person name="Symeonidi A."/>
            <person name="Elias M."/>
            <person name="Eveleigh R.J."/>
            <person name="Herman E.K."/>
            <person name="Klute M.J."/>
            <person name="Nakayama T."/>
            <person name="Obornik M."/>
            <person name="Reyes-Prieto A."/>
            <person name="Armbrust E.V."/>
            <person name="Aves S.J."/>
            <person name="Beiko R.G."/>
            <person name="Coutinho P."/>
            <person name="Dacks J.B."/>
            <person name="Durnford D.G."/>
            <person name="Fast N.M."/>
            <person name="Green B.R."/>
            <person name="Grisdale C.J."/>
            <person name="Hempel F."/>
            <person name="Henrissat B."/>
            <person name="Hoppner M.P."/>
            <person name="Ishida K."/>
            <person name="Kim E."/>
            <person name="Koreny L."/>
            <person name="Kroth P.G."/>
            <person name="Liu Y."/>
            <person name="Malik S.B."/>
            <person name="Maier U.G."/>
            <person name="McRose D."/>
            <person name="Mock T."/>
            <person name="Neilson J.A."/>
            <person name="Onodera N.T."/>
            <person name="Poole A.M."/>
            <person name="Pritham E.J."/>
            <person name="Richards T.A."/>
            <person name="Rocap G."/>
            <person name="Roy S.W."/>
            <person name="Sarai C."/>
            <person name="Schaack S."/>
            <person name="Shirato S."/>
            <person name="Slamovits C.H."/>
            <person name="Spencer D.F."/>
            <person name="Suzuki S."/>
            <person name="Worden A.Z."/>
            <person name="Zauner S."/>
            <person name="Barry K."/>
            <person name="Bell C."/>
            <person name="Bharti A.K."/>
            <person name="Crow J.A."/>
            <person name="Grimwood J."/>
            <person name="Kramer R."/>
            <person name="Lindquist E."/>
            <person name="Lucas S."/>
            <person name="Salamov A."/>
            <person name="McFadden G.I."/>
            <person name="Lane C.E."/>
            <person name="Keeling P.J."/>
            <person name="Gray M.W."/>
            <person name="Grigoriev I.V."/>
            <person name="Archibald J.M."/>
        </authorList>
    </citation>
    <scope>NUCLEOTIDE SEQUENCE</scope>
    <source>
        <strain evidence="2 4">CCMP2712</strain>
    </source>
</reference>
<evidence type="ECO:0000313" key="3">
    <source>
        <dbReference type="EnsemblProtists" id="EKX38390"/>
    </source>
</evidence>
<dbReference type="KEGG" id="gtt:GUITHDRAFT_115530"/>
<reference evidence="3" key="3">
    <citation type="submission" date="2015-06" db="UniProtKB">
        <authorList>
            <consortium name="EnsemblProtists"/>
        </authorList>
    </citation>
    <scope>IDENTIFICATION</scope>
</reference>